<name>A0A6A6HUQ1_9PLEO</name>
<dbReference type="Gene3D" id="3.30.160.60">
    <property type="entry name" value="Classic Zinc Finger"/>
    <property type="match status" value="1"/>
</dbReference>
<dbReference type="GeneID" id="54587979"/>
<dbReference type="InterPro" id="IPR013087">
    <property type="entry name" value="Znf_C2H2_type"/>
</dbReference>
<keyword evidence="1" id="KW-0863">Zinc-finger</keyword>
<feature type="compositionally biased region" description="Low complexity" evidence="2">
    <location>
        <begin position="213"/>
        <end position="222"/>
    </location>
</feature>
<feature type="domain" description="C2H2-type" evidence="3">
    <location>
        <begin position="278"/>
        <end position="298"/>
    </location>
</feature>
<keyword evidence="1" id="KW-0479">Metal-binding</keyword>
<reference evidence="4" key="1">
    <citation type="journal article" date="2020" name="Stud. Mycol.">
        <title>101 Dothideomycetes genomes: a test case for predicting lifestyles and emergence of pathogens.</title>
        <authorList>
            <person name="Haridas S."/>
            <person name="Albert R."/>
            <person name="Binder M."/>
            <person name="Bloem J."/>
            <person name="Labutti K."/>
            <person name="Salamov A."/>
            <person name="Andreopoulos B."/>
            <person name="Baker S."/>
            <person name="Barry K."/>
            <person name="Bills G."/>
            <person name="Bluhm B."/>
            <person name="Cannon C."/>
            <person name="Castanera R."/>
            <person name="Culley D."/>
            <person name="Daum C."/>
            <person name="Ezra D."/>
            <person name="Gonzalez J."/>
            <person name="Henrissat B."/>
            <person name="Kuo A."/>
            <person name="Liang C."/>
            <person name="Lipzen A."/>
            <person name="Lutzoni F."/>
            <person name="Magnuson J."/>
            <person name="Mondo S."/>
            <person name="Nolan M."/>
            <person name="Ohm R."/>
            <person name="Pangilinan J."/>
            <person name="Park H.-J."/>
            <person name="Ramirez L."/>
            <person name="Alfaro M."/>
            <person name="Sun H."/>
            <person name="Tritt A."/>
            <person name="Yoshinaga Y."/>
            <person name="Zwiers L.-H."/>
            <person name="Turgeon B."/>
            <person name="Goodwin S."/>
            <person name="Spatafora J."/>
            <person name="Crous P."/>
            <person name="Grigoriev I."/>
        </authorList>
    </citation>
    <scope>NUCLEOTIDE SEQUENCE</scope>
    <source>
        <strain evidence="4">CBS 122368</strain>
    </source>
</reference>
<proteinExistence type="predicted"/>
<feature type="region of interest" description="Disordered" evidence="2">
    <location>
        <begin position="183"/>
        <end position="227"/>
    </location>
</feature>
<gene>
    <name evidence="4" type="ORF">BU26DRAFT_586098</name>
</gene>
<feature type="region of interest" description="Disordered" evidence="2">
    <location>
        <begin position="83"/>
        <end position="137"/>
    </location>
</feature>
<evidence type="ECO:0000313" key="4">
    <source>
        <dbReference type="EMBL" id="KAF2241488.1"/>
    </source>
</evidence>
<dbReference type="EMBL" id="ML987212">
    <property type="protein sequence ID" value="KAF2241488.1"/>
    <property type="molecule type" value="Genomic_DNA"/>
</dbReference>
<evidence type="ECO:0000256" key="1">
    <source>
        <dbReference type="PROSITE-ProRule" id="PRU00042"/>
    </source>
</evidence>
<dbReference type="RefSeq" id="XP_033676492.1">
    <property type="nucleotide sequence ID" value="XM_033834649.1"/>
</dbReference>
<dbReference type="PROSITE" id="PS50157">
    <property type="entry name" value="ZINC_FINGER_C2H2_2"/>
    <property type="match status" value="1"/>
</dbReference>
<keyword evidence="5" id="KW-1185">Reference proteome</keyword>
<accession>A0A6A6HUQ1</accession>
<keyword evidence="1" id="KW-0862">Zinc</keyword>
<dbReference type="AlphaFoldDB" id="A0A6A6HUQ1"/>
<dbReference type="OrthoDB" id="3695396at2759"/>
<evidence type="ECO:0000256" key="2">
    <source>
        <dbReference type="SAM" id="MobiDB-lite"/>
    </source>
</evidence>
<sequence length="321" mass="35555">MRLREPREGWREDGWARSNVKTLEQKLHDAIGKVKDLERDIQIGRRKVDNLGWMLGDEEEWERTAVSATSKAVQLEFGTVMRKARRKTPWSTVPRSLHSPSPSPSPPQSSLSSTTASKELSQGKVLEDPGAPKPTRVTERANRIKGLCNKNANPIQVLHDSPTLELTPALELTPTQLAQFKETANSTQGLPAPPTLKLSSSQLAQPRENNNLTQSPSTSSPQESANPPIARLQADLAEVALCRYCGEVLKGCHAISNLARHQKTEACLRARDKSSKRHVCDSCGNTFARSDHLGNHKKKGRCKEGQLCFIHHHTMSASRYS</sequence>
<evidence type="ECO:0000259" key="3">
    <source>
        <dbReference type="PROSITE" id="PS50157"/>
    </source>
</evidence>
<evidence type="ECO:0000313" key="5">
    <source>
        <dbReference type="Proteomes" id="UP000800094"/>
    </source>
</evidence>
<dbReference type="GO" id="GO:0008270">
    <property type="term" value="F:zinc ion binding"/>
    <property type="evidence" value="ECO:0007669"/>
    <property type="project" value="UniProtKB-KW"/>
</dbReference>
<dbReference type="Proteomes" id="UP000800094">
    <property type="component" value="Unassembled WGS sequence"/>
</dbReference>
<organism evidence="4 5">
    <name type="scientific">Trematosphaeria pertusa</name>
    <dbReference type="NCBI Taxonomy" id="390896"/>
    <lineage>
        <taxon>Eukaryota</taxon>
        <taxon>Fungi</taxon>
        <taxon>Dikarya</taxon>
        <taxon>Ascomycota</taxon>
        <taxon>Pezizomycotina</taxon>
        <taxon>Dothideomycetes</taxon>
        <taxon>Pleosporomycetidae</taxon>
        <taxon>Pleosporales</taxon>
        <taxon>Massarineae</taxon>
        <taxon>Trematosphaeriaceae</taxon>
        <taxon>Trematosphaeria</taxon>
    </lineage>
</organism>
<feature type="compositionally biased region" description="Polar residues" evidence="2">
    <location>
        <begin position="197"/>
        <end position="212"/>
    </location>
</feature>
<protein>
    <recommendedName>
        <fullName evidence="3">C2H2-type domain-containing protein</fullName>
    </recommendedName>
</protein>